<dbReference type="AlphaFoldDB" id="A0AAW1SYI1"/>
<name>A0AAW1SYI1_9CHLO</name>
<sequence length="313" mass="33468">MGILRLILGFVLFVVFAALPAVSQPDPGCPAAFISGGQCIIPVYAYYSGQNPSTKQQSIPPTSYATTLGSISYSQSTYGGSLVVTNFQPGADVTFTENLVNNAYSVRKTCTLACGTPVSGGGSGDPHFTGFDNSRFDFNVTVNGQELELGQQSCSPGLGLKVSLEEQQYPDGGYWLSPGPFDVPTATITTDKFTVKASAPPNFSRRLDITVDRNLAEIPEAEGIIGRSMANLLSGAVLDADISDVEELVDDFSWNWHSKTREERLISAYRTSGLFADDAQVTCFKGAGLTMSPNPPASNDAPLLPVSRRRLLR</sequence>
<gene>
    <name evidence="2" type="ORF">WJX84_011541</name>
</gene>
<dbReference type="EMBL" id="JALJOV010000702">
    <property type="protein sequence ID" value="KAK9861786.1"/>
    <property type="molecule type" value="Genomic_DNA"/>
</dbReference>
<feature type="signal peptide" evidence="1">
    <location>
        <begin position="1"/>
        <end position="17"/>
    </location>
</feature>
<evidence type="ECO:0000313" key="2">
    <source>
        <dbReference type="EMBL" id="KAK9861786.1"/>
    </source>
</evidence>
<proteinExistence type="predicted"/>
<keyword evidence="1" id="KW-0732">Signal</keyword>
<comment type="caution">
    <text evidence="2">The sequence shown here is derived from an EMBL/GenBank/DDBJ whole genome shotgun (WGS) entry which is preliminary data.</text>
</comment>
<organism evidence="2 3">
    <name type="scientific">Apatococcus fuscideae</name>
    <dbReference type="NCBI Taxonomy" id="2026836"/>
    <lineage>
        <taxon>Eukaryota</taxon>
        <taxon>Viridiplantae</taxon>
        <taxon>Chlorophyta</taxon>
        <taxon>core chlorophytes</taxon>
        <taxon>Trebouxiophyceae</taxon>
        <taxon>Chlorellales</taxon>
        <taxon>Chlorellaceae</taxon>
        <taxon>Apatococcus</taxon>
    </lineage>
</organism>
<evidence type="ECO:0000256" key="1">
    <source>
        <dbReference type="SAM" id="SignalP"/>
    </source>
</evidence>
<dbReference type="Proteomes" id="UP001485043">
    <property type="component" value="Unassembled WGS sequence"/>
</dbReference>
<protein>
    <submittedName>
        <fullName evidence="2">Uncharacterized protein</fullName>
    </submittedName>
</protein>
<accession>A0AAW1SYI1</accession>
<keyword evidence="3" id="KW-1185">Reference proteome</keyword>
<evidence type="ECO:0000313" key="3">
    <source>
        <dbReference type="Proteomes" id="UP001485043"/>
    </source>
</evidence>
<feature type="chain" id="PRO_5043732748" evidence="1">
    <location>
        <begin position="18"/>
        <end position="313"/>
    </location>
</feature>
<reference evidence="2 3" key="1">
    <citation type="journal article" date="2024" name="Nat. Commun.">
        <title>Phylogenomics reveals the evolutionary origins of lichenization in chlorophyte algae.</title>
        <authorList>
            <person name="Puginier C."/>
            <person name="Libourel C."/>
            <person name="Otte J."/>
            <person name="Skaloud P."/>
            <person name="Haon M."/>
            <person name="Grisel S."/>
            <person name="Petersen M."/>
            <person name="Berrin J.G."/>
            <person name="Delaux P.M."/>
            <person name="Dal Grande F."/>
            <person name="Keller J."/>
        </authorList>
    </citation>
    <scope>NUCLEOTIDE SEQUENCE [LARGE SCALE GENOMIC DNA]</scope>
    <source>
        <strain evidence="2 3">SAG 2523</strain>
    </source>
</reference>